<dbReference type="Proteomes" id="UP000199663">
    <property type="component" value="Unassembled WGS sequence"/>
</dbReference>
<evidence type="ECO:0000313" key="2">
    <source>
        <dbReference type="EMBL" id="SDY70404.1"/>
    </source>
</evidence>
<dbReference type="EMBL" id="FNQC01000002">
    <property type="protein sequence ID" value="SDY70404.1"/>
    <property type="molecule type" value="Genomic_DNA"/>
</dbReference>
<feature type="transmembrane region" description="Helical" evidence="1">
    <location>
        <begin position="127"/>
        <end position="158"/>
    </location>
</feature>
<evidence type="ECO:0008006" key="4">
    <source>
        <dbReference type="Google" id="ProtNLM"/>
    </source>
</evidence>
<keyword evidence="3" id="KW-1185">Reference proteome</keyword>
<feature type="transmembrane region" description="Helical" evidence="1">
    <location>
        <begin position="263"/>
        <end position="280"/>
    </location>
</feature>
<name>A0A1H3M280_9BACT</name>
<feature type="transmembrane region" description="Helical" evidence="1">
    <location>
        <begin position="90"/>
        <end position="107"/>
    </location>
</feature>
<feature type="transmembrane region" description="Helical" evidence="1">
    <location>
        <begin position="225"/>
        <end position="243"/>
    </location>
</feature>
<keyword evidence="1" id="KW-1133">Transmembrane helix</keyword>
<accession>A0A1H3M280</accession>
<reference evidence="2 3" key="1">
    <citation type="submission" date="2016-10" db="EMBL/GenBank/DDBJ databases">
        <authorList>
            <person name="Varghese N."/>
            <person name="Submissions S."/>
        </authorList>
    </citation>
    <scope>NUCLEOTIDE SEQUENCE [LARGE SCALE GENOMIC DNA]</scope>
    <source>
        <strain evidence="2 3">DSM 17997</strain>
    </source>
</reference>
<feature type="transmembrane region" description="Helical" evidence="1">
    <location>
        <begin position="178"/>
        <end position="205"/>
    </location>
</feature>
<evidence type="ECO:0000256" key="1">
    <source>
        <dbReference type="SAM" id="Phobius"/>
    </source>
</evidence>
<protein>
    <recommendedName>
        <fullName evidence="4">DUF2975 domain-containing protein</fullName>
    </recommendedName>
</protein>
<comment type="caution">
    <text evidence="2">The sequence shown here is derived from an EMBL/GenBank/DDBJ whole genome shotgun (WGS) entry which is preliminary data.</text>
</comment>
<proteinExistence type="predicted"/>
<dbReference type="Pfam" id="PF11188">
    <property type="entry name" value="DUF2975"/>
    <property type="match status" value="1"/>
</dbReference>
<sequence>MTDGDIFHQNIIQQSNYDQLILTFDKLRNTANFLVFFKRFLRGYTIGKSDKLLVRKGKQLHRQLPSKRSPIAHLKLVLRLIKKKLSSYKFLYSIIIYCFSINIYRCLRYQIQTQQAMSPKTDLVIKFLHVISWIIFIGLCIQTGTLIFNYAFIQFHIFEVKYLYLILDLSELFTQNEIYFGMLFSLAIGITALKAYTFFLITQIFEHLKLDKPFSIEISNLISKISYYIFSVGILGTIAHRFNQQLAKRGYPVENAWEYWNDYSAFLMMAAVVFVIAQIFKKGMELQSENELTV</sequence>
<gene>
    <name evidence="2" type="ORF">SAMN05444412_102303</name>
</gene>
<dbReference type="InterPro" id="IPR021354">
    <property type="entry name" value="DUF2975"/>
</dbReference>
<keyword evidence="1" id="KW-0472">Membrane</keyword>
<evidence type="ECO:0000313" key="3">
    <source>
        <dbReference type="Proteomes" id="UP000199663"/>
    </source>
</evidence>
<organism evidence="2 3">
    <name type="scientific">Rhodonellum ikkaensis</name>
    <dbReference type="NCBI Taxonomy" id="336829"/>
    <lineage>
        <taxon>Bacteria</taxon>
        <taxon>Pseudomonadati</taxon>
        <taxon>Bacteroidota</taxon>
        <taxon>Cytophagia</taxon>
        <taxon>Cytophagales</taxon>
        <taxon>Cytophagaceae</taxon>
        <taxon>Rhodonellum</taxon>
    </lineage>
</organism>
<keyword evidence="1" id="KW-0812">Transmembrane</keyword>